<dbReference type="Pfam" id="PF17932">
    <property type="entry name" value="TetR_C_24"/>
    <property type="match status" value="1"/>
</dbReference>
<evidence type="ECO:0000256" key="2">
    <source>
        <dbReference type="ARBA" id="ARBA00023125"/>
    </source>
</evidence>
<proteinExistence type="predicted"/>
<feature type="domain" description="HTH tetR-type" evidence="4">
    <location>
        <begin position="68"/>
        <end position="128"/>
    </location>
</feature>
<dbReference type="Pfam" id="PF00440">
    <property type="entry name" value="TetR_N"/>
    <property type="match status" value="1"/>
</dbReference>
<dbReference type="SUPFAM" id="SSF48498">
    <property type="entry name" value="Tetracyclin repressor-like, C-terminal domain"/>
    <property type="match status" value="1"/>
</dbReference>
<keyword evidence="6" id="KW-1185">Reference proteome</keyword>
<sequence length="251" mass="28078">MLFALFCVPDSRGRVQRYHRQYQASAWFVNSQISGKIEISFSASRTALVSPNQILQSLIAEQLVSDPNSARGRLLNEAARLFRDKGYERTTVRDLAAAVGIQSGSLFHHFRTKEEILKAVMVETIRLNTALMQAAADRAGSPRDKLRALIRTELESINGQTGEAMAVLVYEWRSLSESSRAEVLKLRDVYEGLWLSVLEELSGKGQLKADPFIVRRMLTGALSWTVTWYKPERGGLTPDGLTDQVMAMMGL</sequence>
<evidence type="ECO:0000313" key="6">
    <source>
        <dbReference type="Proteomes" id="UP000238385"/>
    </source>
</evidence>
<dbReference type="InterPro" id="IPR041490">
    <property type="entry name" value="KstR2_TetR_C"/>
</dbReference>
<keyword evidence="2 3" id="KW-0238">DNA-binding</keyword>
<name>A0A2T1KCQ6_9GAMM</name>
<keyword evidence="1" id="KW-0175">Coiled coil</keyword>
<evidence type="ECO:0000313" key="5">
    <source>
        <dbReference type="EMBL" id="PSF07924.1"/>
    </source>
</evidence>
<evidence type="ECO:0000256" key="1">
    <source>
        <dbReference type="ARBA" id="ARBA00023054"/>
    </source>
</evidence>
<gene>
    <name evidence="5" type="ORF">C7H08_11030</name>
</gene>
<dbReference type="Proteomes" id="UP000238385">
    <property type="component" value="Unassembled WGS sequence"/>
</dbReference>
<dbReference type="PANTHER" id="PTHR30055:SF183">
    <property type="entry name" value="NUCLEOID OCCLUSION FACTOR SLMA"/>
    <property type="match status" value="1"/>
</dbReference>
<dbReference type="GO" id="GO:0003700">
    <property type="term" value="F:DNA-binding transcription factor activity"/>
    <property type="evidence" value="ECO:0007669"/>
    <property type="project" value="TreeGrafter"/>
</dbReference>
<dbReference type="PROSITE" id="PS50977">
    <property type="entry name" value="HTH_TETR_2"/>
    <property type="match status" value="1"/>
</dbReference>
<evidence type="ECO:0000259" key="4">
    <source>
        <dbReference type="PROSITE" id="PS50977"/>
    </source>
</evidence>
<dbReference type="EMBL" id="PXNN01000013">
    <property type="protein sequence ID" value="PSF07924.1"/>
    <property type="molecule type" value="Genomic_DNA"/>
</dbReference>
<dbReference type="GO" id="GO:0000976">
    <property type="term" value="F:transcription cis-regulatory region binding"/>
    <property type="evidence" value="ECO:0007669"/>
    <property type="project" value="TreeGrafter"/>
</dbReference>
<dbReference type="InterPro" id="IPR036271">
    <property type="entry name" value="Tet_transcr_reg_TetR-rel_C_sf"/>
</dbReference>
<dbReference type="PANTHER" id="PTHR30055">
    <property type="entry name" value="HTH-TYPE TRANSCRIPTIONAL REGULATOR RUTR"/>
    <property type="match status" value="1"/>
</dbReference>
<evidence type="ECO:0000256" key="3">
    <source>
        <dbReference type="PROSITE-ProRule" id="PRU00335"/>
    </source>
</evidence>
<dbReference type="SUPFAM" id="SSF46689">
    <property type="entry name" value="Homeodomain-like"/>
    <property type="match status" value="1"/>
</dbReference>
<dbReference type="InterPro" id="IPR001647">
    <property type="entry name" value="HTH_TetR"/>
</dbReference>
<dbReference type="PROSITE" id="PS01081">
    <property type="entry name" value="HTH_TETR_1"/>
    <property type="match status" value="1"/>
</dbReference>
<organism evidence="5 6">
    <name type="scientific">Marinobacter halophilus</name>
    <dbReference type="NCBI Taxonomy" id="1323740"/>
    <lineage>
        <taxon>Bacteria</taxon>
        <taxon>Pseudomonadati</taxon>
        <taxon>Pseudomonadota</taxon>
        <taxon>Gammaproteobacteria</taxon>
        <taxon>Pseudomonadales</taxon>
        <taxon>Marinobacteraceae</taxon>
        <taxon>Marinobacter</taxon>
    </lineage>
</organism>
<protein>
    <submittedName>
        <fullName evidence="5">TetR family transcriptional regulator</fullName>
    </submittedName>
</protein>
<reference evidence="5 6" key="1">
    <citation type="submission" date="2018-03" db="EMBL/GenBank/DDBJ databases">
        <title>Marinobacter brunus sp. nov., a marine bacterium of Gamma-proteobacteria isolated from the surface seawater of the South China Sea.</title>
        <authorList>
            <person name="Cheng H."/>
            <person name="Wu Y.-H."/>
            <person name="Xamxidin M."/>
            <person name="Xu X.-W."/>
        </authorList>
    </citation>
    <scope>NUCLEOTIDE SEQUENCE [LARGE SCALE GENOMIC DNA]</scope>
    <source>
        <strain evidence="5 6">JCM 30472</strain>
    </source>
</reference>
<accession>A0A2T1KCQ6</accession>
<dbReference type="AlphaFoldDB" id="A0A2T1KCQ6"/>
<dbReference type="InterPro" id="IPR023772">
    <property type="entry name" value="DNA-bd_HTH_TetR-type_CS"/>
</dbReference>
<feature type="DNA-binding region" description="H-T-H motif" evidence="3">
    <location>
        <begin position="91"/>
        <end position="110"/>
    </location>
</feature>
<dbReference type="PRINTS" id="PR00455">
    <property type="entry name" value="HTHTETR"/>
</dbReference>
<dbReference type="Gene3D" id="1.10.357.10">
    <property type="entry name" value="Tetracycline Repressor, domain 2"/>
    <property type="match status" value="1"/>
</dbReference>
<dbReference type="InterPro" id="IPR009057">
    <property type="entry name" value="Homeodomain-like_sf"/>
</dbReference>
<comment type="caution">
    <text evidence="5">The sequence shown here is derived from an EMBL/GenBank/DDBJ whole genome shotgun (WGS) entry which is preliminary data.</text>
</comment>
<dbReference type="InterPro" id="IPR050109">
    <property type="entry name" value="HTH-type_TetR-like_transc_reg"/>
</dbReference>
<dbReference type="OrthoDB" id="5293556at2"/>